<reference evidence="2 3" key="1">
    <citation type="submission" date="2020-07" db="EMBL/GenBank/DDBJ databases">
        <title>Sequencing the genomes of 1000 actinobacteria strains.</title>
        <authorList>
            <person name="Klenk H.-P."/>
        </authorList>
    </citation>
    <scope>NUCLEOTIDE SEQUENCE [LARGE SCALE GENOMIC DNA]</scope>
    <source>
        <strain evidence="2 3">DSM 23987</strain>
    </source>
</reference>
<dbReference type="EMBL" id="JACCAB010000001">
    <property type="protein sequence ID" value="NYG07970.1"/>
    <property type="molecule type" value="Genomic_DNA"/>
</dbReference>
<protein>
    <submittedName>
        <fullName evidence="2">ABC-type multidrug transport system fused ATPase/permease subunit</fullName>
    </submittedName>
</protein>
<evidence type="ECO:0000313" key="3">
    <source>
        <dbReference type="Proteomes" id="UP000573599"/>
    </source>
</evidence>
<keyword evidence="1" id="KW-0472">Membrane</keyword>
<keyword evidence="1" id="KW-0812">Transmembrane</keyword>
<feature type="transmembrane region" description="Helical" evidence="1">
    <location>
        <begin position="187"/>
        <end position="209"/>
    </location>
</feature>
<feature type="transmembrane region" description="Helical" evidence="1">
    <location>
        <begin position="215"/>
        <end position="239"/>
    </location>
</feature>
<feature type="transmembrane region" description="Helical" evidence="1">
    <location>
        <begin position="46"/>
        <end position="75"/>
    </location>
</feature>
<dbReference type="AlphaFoldDB" id="A0A852WGN0"/>
<name>A0A852WGN0_9MICO</name>
<evidence type="ECO:0000256" key="1">
    <source>
        <dbReference type="SAM" id="Phobius"/>
    </source>
</evidence>
<organism evidence="2 3">
    <name type="scientific">Pedococcus badiiscoriae</name>
    <dbReference type="NCBI Taxonomy" id="642776"/>
    <lineage>
        <taxon>Bacteria</taxon>
        <taxon>Bacillati</taxon>
        <taxon>Actinomycetota</taxon>
        <taxon>Actinomycetes</taxon>
        <taxon>Micrococcales</taxon>
        <taxon>Intrasporangiaceae</taxon>
        <taxon>Pedococcus</taxon>
    </lineage>
</organism>
<comment type="caution">
    <text evidence="2">The sequence shown here is derived from an EMBL/GenBank/DDBJ whole genome shotgun (WGS) entry which is preliminary data.</text>
</comment>
<dbReference type="RefSeq" id="WP_179422239.1">
    <property type="nucleotide sequence ID" value="NZ_JACCAB010000001.1"/>
</dbReference>
<sequence>MSTARSSRPTKAKGPTVSDVAVDPLREPVFLVPAVPPSRARLVGRVFAYLGLTVLWLVLLAIALFATVAALPGAAGSATSDGGLAASHAFHRSDSWLAIIFIPLLVPLFGFVAVFLVQATFGMVLTSAMLFLRSLNPAYRHEQLSMTIRSSDGEAVGPALTAVTGVGLSLVPVRLTRLSKVATIIQFNGWIVNGSTFAIGFIWGLVYFFTITWTLWPATGTAAPICQVVTGLLGAWMLFEIWRRRHRYPGVMPAQLEGTAYERSWPNRPIAQKAAAKKRTVKMAAKNASRP</sequence>
<accession>A0A852WGN0</accession>
<gene>
    <name evidence="2" type="ORF">BJ986_002457</name>
</gene>
<dbReference type="Proteomes" id="UP000573599">
    <property type="component" value="Unassembled WGS sequence"/>
</dbReference>
<feature type="transmembrane region" description="Helical" evidence="1">
    <location>
        <begin position="95"/>
        <end position="114"/>
    </location>
</feature>
<keyword evidence="1" id="KW-1133">Transmembrane helix</keyword>
<keyword evidence="3" id="KW-1185">Reference proteome</keyword>
<evidence type="ECO:0000313" key="2">
    <source>
        <dbReference type="EMBL" id="NYG07970.1"/>
    </source>
</evidence>
<proteinExistence type="predicted"/>